<organism evidence="12 13">
    <name type="scientific">Ruminiclostridium cellulolyticum (strain ATCC 35319 / DSM 5812 / JCM 6584 / H10)</name>
    <name type="common">Clostridium cellulolyticum</name>
    <dbReference type="NCBI Taxonomy" id="394503"/>
    <lineage>
        <taxon>Bacteria</taxon>
        <taxon>Bacillati</taxon>
        <taxon>Bacillota</taxon>
        <taxon>Clostridia</taxon>
        <taxon>Eubacteriales</taxon>
        <taxon>Oscillospiraceae</taxon>
        <taxon>Ruminiclostridium</taxon>
    </lineage>
</organism>
<sequence>MSLLEMKDISKSFNGVNVLHNVHFKLEKGSVHALMGENGAGKSTLMKILAGVTKSDTGSISINGSNVEINSPTDSQNMGIAMIHQELSPIPGMTVAENIYLGREPGKGGFVDYRMLYRQTGELLKSLHINNISPKEKLQNLQVADQQLVEIAKAISFNAEIIIMDEPTSAITDKEVDNLFLIIDNLRKEGKGIIYISHKMDEVFRISDEITVLRDGVYVDSWQAEDINNEILIKNMVGRELSDIYPKVHVPIGEKVLEVRNLTLKNKFSGINFDVRKGEILGIAGLVGAGRTEVMQALFGLSPADEGEIIFEGKKLNPKEPVEAIKNGLAFVTEDRKGEGLVPYMSVGNNITLASMKDFEKNFLIDMKSEDEVIHKQISSLRIRTQGKEQLVSSLSGGNQQKVVLAKWLIKKPKLLILDEPTRGIDVGAKSEIYKIMCDFVAQGNSIIMISSEMPEVMGMADRIIVFSNRKLGGELKREDFVQENIMRLAVSKM</sequence>
<dbReference type="KEGG" id="cce:Ccel_1644"/>
<dbReference type="SMART" id="SM00382">
    <property type="entry name" value="AAA"/>
    <property type="match status" value="2"/>
</dbReference>
<dbReference type="eggNOG" id="COG1129">
    <property type="taxonomic scope" value="Bacteria"/>
</dbReference>
<evidence type="ECO:0000256" key="6">
    <source>
        <dbReference type="ARBA" id="ARBA00022737"/>
    </source>
</evidence>
<dbReference type="SUPFAM" id="SSF52540">
    <property type="entry name" value="P-loop containing nucleoside triphosphate hydrolases"/>
    <property type="match status" value="2"/>
</dbReference>
<dbReference type="PROSITE" id="PS00211">
    <property type="entry name" value="ABC_TRANSPORTER_1"/>
    <property type="match status" value="1"/>
</dbReference>
<evidence type="ECO:0000256" key="8">
    <source>
        <dbReference type="ARBA" id="ARBA00022840"/>
    </source>
</evidence>
<evidence type="ECO:0000256" key="3">
    <source>
        <dbReference type="ARBA" id="ARBA00022448"/>
    </source>
</evidence>
<name>B8I2K2_RUMCH</name>
<dbReference type="GO" id="GO:0015749">
    <property type="term" value="P:monosaccharide transmembrane transport"/>
    <property type="evidence" value="ECO:0007669"/>
    <property type="project" value="UniProtKB-ARBA"/>
</dbReference>
<dbReference type="PANTHER" id="PTHR43790:SF3">
    <property type="entry name" value="D-ALLOSE IMPORT ATP-BINDING PROTEIN ALSA-RELATED"/>
    <property type="match status" value="1"/>
</dbReference>
<dbReference type="InterPro" id="IPR003593">
    <property type="entry name" value="AAA+_ATPase"/>
</dbReference>
<dbReference type="EMBL" id="CP001348">
    <property type="protein sequence ID" value="ACL75995.1"/>
    <property type="molecule type" value="Genomic_DNA"/>
</dbReference>
<keyword evidence="4" id="KW-1003">Cell membrane</keyword>
<evidence type="ECO:0000256" key="9">
    <source>
        <dbReference type="ARBA" id="ARBA00022967"/>
    </source>
</evidence>
<evidence type="ECO:0000256" key="2">
    <source>
        <dbReference type="ARBA" id="ARBA00004533"/>
    </source>
</evidence>
<keyword evidence="6" id="KW-0677">Repeat</keyword>
<evidence type="ECO:0000313" key="13">
    <source>
        <dbReference type="Proteomes" id="UP000001349"/>
    </source>
</evidence>
<dbReference type="AlphaFoldDB" id="B8I2K2"/>
<dbReference type="GO" id="GO:0016887">
    <property type="term" value="F:ATP hydrolysis activity"/>
    <property type="evidence" value="ECO:0007669"/>
    <property type="project" value="InterPro"/>
</dbReference>
<keyword evidence="8" id="KW-0067">ATP-binding</keyword>
<gene>
    <name evidence="12" type="ordered locus">Ccel_1644</name>
</gene>
<dbReference type="GO" id="GO:0005886">
    <property type="term" value="C:plasma membrane"/>
    <property type="evidence" value="ECO:0007669"/>
    <property type="project" value="UniProtKB-SubCell"/>
</dbReference>
<keyword evidence="13" id="KW-1185">Reference proteome</keyword>
<dbReference type="Proteomes" id="UP000001349">
    <property type="component" value="Chromosome"/>
</dbReference>
<evidence type="ECO:0000259" key="11">
    <source>
        <dbReference type="PROSITE" id="PS50893"/>
    </source>
</evidence>
<dbReference type="InterPro" id="IPR050107">
    <property type="entry name" value="ABC_carbohydrate_import_ATPase"/>
</dbReference>
<keyword evidence="7" id="KW-0547">Nucleotide-binding</keyword>
<evidence type="ECO:0000256" key="10">
    <source>
        <dbReference type="ARBA" id="ARBA00023136"/>
    </source>
</evidence>
<keyword evidence="3" id="KW-0813">Transport</keyword>
<dbReference type="FunFam" id="3.40.50.300:FF:000126">
    <property type="entry name" value="Galactose/methyl galactoside import ATP-binding protein MglA"/>
    <property type="match status" value="1"/>
</dbReference>
<dbReference type="Gene3D" id="3.40.50.300">
    <property type="entry name" value="P-loop containing nucleotide triphosphate hydrolases"/>
    <property type="match status" value="2"/>
</dbReference>
<dbReference type="PROSITE" id="PS50893">
    <property type="entry name" value="ABC_TRANSPORTER_2"/>
    <property type="match status" value="2"/>
</dbReference>
<comment type="subcellular location">
    <subcellularLocation>
        <location evidence="2">Cell inner membrane</location>
    </subcellularLocation>
    <subcellularLocation>
        <location evidence="1">Cell membrane</location>
        <topology evidence="1">Peripheral membrane protein</topology>
    </subcellularLocation>
</comment>
<evidence type="ECO:0000313" key="12">
    <source>
        <dbReference type="EMBL" id="ACL75995.1"/>
    </source>
</evidence>
<proteinExistence type="predicted"/>
<dbReference type="InterPro" id="IPR003439">
    <property type="entry name" value="ABC_transporter-like_ATP-bd"/>
</dbReference>
<evidence type="ECO:0000256" key="1">
    <source>
        <dbReference type="ARBA" id="ARBA00004202"/>
    </source>
</evidence>
<dbReference type="FunFam" id="3.40.50.300:FF:000127">
    <property type="entry name" value="Ribose import ATP-binding protein RbsA"/>
    <property type="match status" value="1"/>
</dbReference>
<dbReference type="Pfam" id="PF00005">
    <property type="entry name" value="ABC_tran"/>
    <property type="match status" value="2"/>
</dbReference>
<keyword evidence="5" id="KW-0762">Sugar transport</keyword>
<evidence type="ECO:0000256" key="4">
    <source>
        <dbReference type="ARBA" id="ARBA00022475"/>
    </source>
</evidence>
<feature type="domain" description="ABC transporter" evidence="11">
    <location>
        <begin position="4"/>
        <end position="240"/>
    </location>
</feature>
<dbReference type="STRING" id="394503.Ccel_1644"/>
<evidence type="ECO:0000256" key="5">
    <source>
        <dbReference type="ARBA" id="ARBA00022597"/>
    </source>
</evidence>
<feature type="domain" description="ABC transporter" evidence="11">
    <location>
        <begin position="239"/>
        <end position="494"/>
    </location>
</feature>
<dbReference type="CDD" id="cd03216">
    <property type="entry name" value="ABC_Carb_Monos_I"/>
    <property type="match status" value="1"/>
</dbReference>
<dbReference type="HOGENOM" id="CLU_000604_92_3_9"/>
<keyword evidence="10" id="KW-0472">Membrane</keyword>
<accession>B8I2K2</accession>
<dbReference type="InterPro" id="IPR027417">
    <property type="entry name" value="P-loop_NTPase"/>
</dbReference>
<dbReference type="PANTHER" id="PTHR43790">
    <property type="entry name" value="CARBOHYDRATE TRANSPORT ATP-BINDING PROTEIN MG119-RELATED"/>
    <property type="match status" value="1"/>
</dbReference>
<evidence type="ECO:0000256" key="7">
    <source>
        <dbReference type="ARBA" id="ARBA00022741"/>
    </source>
</evidence>
<dbReference type="InterPro" id="IPR017871">
    <property type="entry name" value="ABC_transporter-like_CS"/>
</dbReference>
<dbReference type="OrthoDB" id="9771863at2"/>
<keyword evidence="9" id="KW-1278">Translocase</keyword>
<dbReference type="CDD" id="cd03215">
    <property type="entry name" value="ABC_Carb_Monos_II"/>
    <property type="match status" value="1"/>
</dbReference>
<reference evidence="12 13" key="1">
    <citation type="submission" date="2009-01" db="EMBL/GenBank/DDBJ databases">
        <title>Complete sequence of Clostridium cellulolyticum H10.</title>
        <authorList>
            <consortium name="US DOE Joint Genome Institute"/>
            <person name="Lucas S."/>
            <person name="Copeland A."/>
            <person name="Lapidus A."/>
            <person name="Glavina del Rio T."/>
            <person name="Dalin E."/>
            <person name="Tice H."/>
            <person name="Bruce D."/>
            <person name="Goodwin L."/>
            <person name="Pitluck S."/>
            <person name="Chertkov O."/>
            <person name="Saunders E."/>
            <person name="Brettin T."/>
            <person name="Detter J.C."/>
            <person name="Han C."/>
            <person name="Larimer F."/>
            <person name="Land M."/>
            <person name="Hauser L."/>
            <person name="Kyrpides N."/>
            <person name="Ivanova N."/>
            <person name="Zhou J."/>
            <person name="Richardson P."/>
        </authorList>
    </citation>
    <scope>NUCLEOTIDE SEQUENCE [LARGE SCALE GENOMIC DNA]</scope>
    <source>
        <strain evidence="13">ATCC 35319 / DSM 5812 / JCM 6584 / H10</strain>
    </source>
</reference>
<protein>
    <submittedName>
        <fullName evidence="12">ABC transporter related</fullName>
    </submittedName>
</protein>
<dbReference type="GO" id="GO:0005524">
    <property type="term" value="F:ATP binding"/>
    <property type="evidence" value="ECO:0007669"/>
    <property type="project" value="UniProtKB-KW"/>
</dbReference>